<evidence type="ECO:0000313" key="10">
    <source>
        <dbReference type="Proteomes" id="UP000054481"/>
    </source>
</evidence>
<evidence type="ECO:0000256" key="4">
    <source>
        <dbReference type="ARBA" id="ARBA00022723"/>
    </source>
</evidence>
<dbReference type="InterPro" id="IPR036396">
    <property type="entry name" value="Cyt_P450_sf"/>
</dbReference>
<keyword evidence="4 7" id="KW-0479">Metal-binding</keyword>
<evidence type="ECO:0000256" key="8">
    <source>
        <dbReference type="RuleBase" id="RU000461"/>
    </source>
</evidence>
<keyword evidence="6 8" id="KW-0503">Monooxygenase</keyword>
<dbReference type="EMBL" id="KQ030530">
    <property type="protein sequence ID" value="KJZ73983.1"/>
    <property type="molecule type" value="Genomic_DNA"/>
</dbReference>
<keyword evidence="3 7" id="KW-0349">Heme</keyword>
<evidence type="ECO:0000256" key="5">
    <source>
        <dbReference type="ARBA" id="ARBA00023004"/>
    </source>
</evidence>
<dbReference type="PROSITE" id="PS00086">
    <property type="entry name" value="CYTOCHROME_P450"/>
    <property type="match status" value="1"/>
</dbReference>
<evidence type="ECO:0000256" key="6">
    <source>
        <dbReference type="ARBA" id="ARBA00023033"/>
    </source>
</evidence>
<dbReference type="PANTHER" id="PTHR24304">
    <property type="entry name" value="CYTOCHROME P450 FAMILY 7"/>
    <property type="match status" value="1"/>
</dbReference>
<dbReference type="SUPFAM" id="SSF48264">
    <property type="entry name" value="Cytochrome P450"/>
    <property type="match status" value="1"/>
</dbReference>
<evidence type="ECO:0000256" key="7">
    <source>
        <dbReference type="PIRSR" id="PIRSR602403-1"/>
    </source>
</evidence>
<evidence type="ECO:0000256" key="2">
    <source>
        <dbReference type="ARBA" id="ARBA00010617"/>
    </source>
</evidence>
<feature type="binding site" description="axial binding residue" evidence="7">
    <location>
        <position position="460"/>
    </location>
    <ligand>
        <name>heme</name>
        <dbReference type="ChEBI" id="CHEBI:30413"/>
    </ligand>
    <ligandPart>
        <name>Fe</name>
        <dbReference type="ChEBI" id="CHEBI:18248"/>
    </ligandPart>
</feature>
<dbReference type="Proteomes" id="UP000054481">
    <property type="component" value="Unassembled WGS sequence"/>
</dbReference>
<protein>
    <recommendedName>
        <fullName evidence="11">Cytochrome P450</fullName>
    </recommendedName>
</protein>
<evidence type="ECO:0000256" key="3">
    <source>
        <dbReference type="ARBA" id="ARBA00022617"/>
    </source>
</evidence>
<evidence type="ECO:0000256" key="1">
    <source>
        <dbReference type="ARBA" id="ARBA00001971"/>
    </source>
</evidence>
<dbReference type="GO" id="GO:0020037">
    <property type="term" value="F:heme binding"/>
    <property type="evidence" value="ECO:0007669"/>
    <property type="project" value="InterPro"/>
</dbReference>
<evidence type="ECO:0008006" key="11">
    <source>
        <dbReference type="Google" id="ProtNLM"/>
    </source>
</evidence>
<dbReference type="GO" id="GO:0016705">
    <property type="term" value="F:oxidoreductase activity, acting on paired donors, with incorporation or reduction of molecular oxygen"/>
    <property type="evidence" value="ECO:0007669"/>
    <property type="project" value="InterPro"/>
</dbReference>
<proteinExistence type="inferred from homology"/>
<sequence length="530" mass="60710">MLLDILRYFRLLEPTILVPVILYFSWRIWAFTLKPLIWPAEPKELPYWFPCHAVAFFRGSDNLIERGLDYVNRSYEPFALQLLGKKLYIVTSATDVTTVFRDNVSLGFDGNLAQLLRSFGVTETAFKKAWHKPKPGDWCYLPGPDFNPKQLDMIHLVEDAWKRQLLPGEYMDEMSRVFLEAIKDILESDSLDFCRVASHPLATNGTATSHRFSLYSLCRHAMSDGSTRSLFGHHLHEIHPKVVADIAEFNDHAWMVVYQLPHLFRRAATRPGRRLKDAIIEFIRQHDHDDTTASWVIQRALAAYDLFDIDMESRASMTLMSFWAAISNEYNVAFWVLAILLWDGSLMQHVQEETKGAWKNGRLDVKHLCANSPWLDAVFYETMRLRNGAGAIRIVLEKFELAGKVLQPGNAILLPARQLHTNGNVWGPDVWEFDPSRFLKKKSLARHASYRPFGGGITYCPGRFLAKEEVYGFIALLFHHFEVTLAPTDASGNKQRFPLFNDTVPSLGVNGPRDDMDLIIDMKRIVPPVS</sequence>
<comment type="similarity">
    <text evidence="2 8">Belongs to the cytochrome P450 family.</text>
</comment>
<name>A0A0F7ZTZ7_9HYPO</name>
<dbReference type="InterPro" id="IPR002403">
    <property type="entry name" value="Cyt_P450_E_grp-IV"/>
</dbReference>
<comment type="cofactor">
    <cofactor evidence="1 7">
        <name>heme</name>
        <dbReference type="ChEBI" id="CHEBI:30413"/>
    </cofactor>
</comment>
<keyword evidence="8" id="KW-0560">Oxidoreductase</keyword>
<keyword evidence="10" id="KW-1185">Reference proteome</keyword>
<dbReference type="InterPro" id="IPR050529">
    <property type="entry name" value="CYP450_sterol_14alpha_dmase"/>
</dbReference>
<dbReference type="AlphaFoldDB" id="A0A0F7ZTZ7"/>
<evidence type="ECO:0000313" key="9">
    <source>
        <dbReference type="EMBL" id="KJZ73983.1"/>
    </source>
</evidence>
<gene>
    <name evidence="9" type="ORF">HIM_06651</name>
</gene>
<dbReference type="GO" id="GO:0005506">
    <property type="term" value="F:iron ion binding"/>
    <property type="evidence" value="ECO:0007669"/>
    <property type="project" value="InterPro"/>
</dbReference>
<dbReference type="GO" id="GO:0008395">
    <property type="term" value="F:steroid hydroxylase activity"/>
    <property type="evidence" value="ECO:0007669"/>
    <property type="project" value="TreeGrafter"/>
</dbReference>
<dbReference type="OrthoDB" id="1470350at2759"/>
<dbReference type="Pfam" id="PF00067">
    <property type="entry name" value="p450"/>
    <property type="match status" value="1"/>
</dbReference>
<accession>A0A0F7ZTZ7</accession>
<dbReference type="PANTHER" id="PTHR24304:SF2">
    <property type="entry name" value="24-HYDROXYCHOLESTEROL 7-ALPHA-HYDROXYLASE"/>
    <property type="match status" value="1"/>
</dbReference>
<dbReference type="Gene3D" id="1.10.630.10">
    <property type="entry name" value="Cytochrome P450"/>
    <property type="match status" value="1"/>
</dbReference>
<keyword evidence="5 7" id="KW-0408">Iron</keyword>
<dbReference type="CDD" id="cd11040">
    <property type="entry name" value="CYP7_CYP8-like"/>
    <property type="match status" value="1"/>
</dbReference>
<dbReference type="InterPro" id="IPR001128">
    <property type="entry name" value="Cyt_P450"/>
</dbReference>
<organism evidence="9 10">
    <name type="scientific">Hirsutella minnesotensis 3608</name>
    <dbReference type="NCBI Taxonomy" id="1043627"/>
    <lineage>
        <taxon>Eukaryota</taxon>
        <taxon>Fungi</taxon>
        <taxon>Dikarya</taxon>
        <taxon>Ascomycota</taxon>
        <taxon>Pezizomycotina</taxon>
        <taxon>Sordariomycetes</taxon>
        <taxon>Hypocreomycetidae</taxon>
        <taxon>Hypocreales</taxon>
        <taxon>Ophiocordycipitaceae</taxon>
        <taxon>Hirsutella</taxon>
    </lineage>
</organism>
<dbReference type="InterPro" id="IPR017972">
    <property type="entry name" value="Cyt_P450_CS"/>
</dbReference>
<reference evidence="9 10" key="1">
    <citation type="journal article" date="2014" name="Genome Biol. Evol.">
        <title>Comparative genomics and transcriptomics analyses reveal divergent lifestyle features of nematode endoparasitic fungus Hirsutella minnesotensis.</title>
        <authorList>
            <person name="Lai Y."/>
            <person name="Liu K."/>
            <person name="Zhang X."/>
            <person name="Zhang X."/>
            <person name="Li K."/>
            <person name="Wang N."/>
            <person name="Shu C."/>
            <person name="Wu Y."/>
            <person name="Wang C."/>
            <person name="Bushley K.E."/>
            <person name="Xiang M."/>
            <person name="Liu X."/>
        </authorList>
    </citation>
    <scope>NUCLEOTIDE SEQUENCE [LARGE SCALE GENOMIC DNA]</scope>
    <source>
        <strain evidence="9 10">3608</strain>
    </source>
</reference>
<dbReference type="PRINTS" id="PR00465">
    <property type="entry name" value="EP450IV"/>
</dbReference>